<dbReference type="Proteomes" id="UP000215914">
    <property type="component" value="Unassembled WGS sequence"/>
</dbReference>
<keyword evidence="2" id="KW-1185">Reference proteome</keyword>
<reference evidence="1" key="1">
    <citation type="journal article" date="2017" name="Nature">
        <title>The sunflower genome provides insights into oil metabolism, flowering and Asterid evolution.</title>
        <authorList>
            <person name="Badouin H."/>
            <person name="Gouzy J."/>
            <person name="Grassa C.J."/>
            <person name="Murat F."/>
            <person name="Staton S.E."/>
            <person name="Cottret L."/>
            <person name="Lelandais-Briere C."/>
            <person name="Owens G.L."/>
            <person name="Carrere S."/>
            <person name="Mayjonade B."/>
            <person name="Legrand L."/>
            <person name="Gill N."/>
            <person name="Kane N.C."/>
            <person name="Bowers J.E."/>
            <person name="Hubner S."/>
            <person name="Bellec A."/>
            <person name="Berard A."/>
            <person name="Berges H."/>
            <person name="Blanchet N."/>
            <person name="Boniface M.C."/>
            <person name="Brunel D."/>
            <person name="Catrice O."/>
            <person name="Chaidir N."/>
            <person name="Claudel C."/>
            <person name="Donnadieu C."/>
            <person name="Faraut T."/>
            <person name="Fievet G."/>
            <person name="Helmstetter N."/>
            <person name="King M."/>
            <person name="Knapp S.J."/>
            <person name="Lai Z."/>
            <person name="Le Paslier M.C."/>
            <person name="Lippi Y."/>
            <person name="Lorenzon L."/>
            <person name="Mandel J.R."/>
            <person name="Marage G."/>
            <person name="Marchand G."/>
            <person name="Marquand E."/>
            <person name="Bret-Mestries E."/>
            <person name="Morien E."/>
            <person name="Nambeesan S."/>
            <person name="Nguyen T."/>
            <person name="Pegot-Espagnet P."/>
            <person name="Pouilly N."/>
            <person name="Raftis F."/>
            <person name="Sallet E."/>
            <person name="Schiex T."/>
            <person name="Thomas J."/>
            <person name="Vandecasteele C."/>
            <person name="Vares D."/>
            <person name="Vear F."/>
            <person name="Vautrin S."/>
            <person name="Crespi M."/>
            <person name="Mangin B."/>
            <person name="Burke J.M."/>
            <person name="Salse J."/>
            <person name="Munos S."/>
            <person name="Vincourt P."/>
            <person name="Rieseberg L.H."/>
            <person name="Langlade N.B."/>
        </authorList>
    </citation>
    <scope>NUCLEOTIDE SEQUENCE</scope>
    <source>
        <tissue evidence="1">Leaves</tissue>
    </source>
</reference>
<gene>
    <name evidence="1" type="ORF">HanXRQr2_Chr10g0423561</name>
</gene>
<evidence type="ECO:0000313" key="1">
    <source>
        <dbReference type="EMBL" id="KAF5785012.1"/>
    </source>
</evidence>
<accession>A0A9K3HUU2</accession>
<dbReference type="AlphaFoldDB" id="A0A9K3HUU2"/>
<proteinExistence type="predicted"/>
<dbReference type="Gramene" id="mRNA:HanXRQr2_Chr10g0423561">
    <property type="protein sequence ID" value="CDS:HanXRQr2_Chr10g0423561.1"/>
    <property type="gene ID" value="HanXRQr2_Chr10g0423561"/>
</dbReference>
<name>A0A9K3HUU2_HELAN</name>
<dbReference type="EMBL" id="MNCJ02000325">
    <property type="protein sequence ID" value="KAF5785012.1"/>
    <property type="molecule type" value="Genomic_DNA"/>
</dbReference>
<protein>
    <submittedName>
        <fullName evidence="1">Uncharacterized protein</fullName>
    </submittedName>
</protein>
<evidence type="ECO:0000313" key="2">
    <source>
        <dbReference type="Proteomes" id="UP000215914"/>
    </source>
</evidence>
<sequence>MAFAVNTLSPVIILISTPADLQVSIAFLDPGLHGSFNPTIPSKVNPSSVNV</sequence>
<reference evidence="1" key="2">
    <citation type="submission" date="2020-06" db="EMBL/GenBank/DDBJ databases">
        <title>Helianthus annuus Genome sequencing and assembly Release 2.</title>
        <authorList>
            <person name="Gouzy J."/>
            <person name="Langlade N."/>
            <person name="Munos S."/>
        </authorList>
    </citation>
    <scope>NUCLEOTIDE SEQUENCE</scope>
    <source>
        <tissue evidence="1">Leaves</tissue>
    </source>
</reference>
<comment type="caution">
    <text evidence="1">The sequence shown here is derived from an EMBL/GenBank/DDBJ whole genome shotgun (WGS) entry which is preliminary data.</text>
</comment>
<organism evidence="1 2">
    <name type="scientific">Helianthus annuus</name>
    <name type="common">Common sunflower</name>
    <dbReference type="NCBI Taxonomy" id="4232"/>
    <lineage>
        <taxon>Eukaryota</taxon>
        <taxon>Viridiplantae</taxon>
        <taxon>Streptophyta</taxon>
        <taxon>Embryophyta</taxon>
        <taxon>Tracheophyta</taxon>
        <taxon>Spermatophyta</taxon>
        <taxon>Magnoliopsida</taxon>
        <taxon>eudicotyledons</taxon>
        <taxon>Gunneridae</taxon>
        <taxon>Pentapetalae</taxon>
        <taxon>asterids</taxon>
        <taxon>campanulids</taxon>
        <taxon>Asterales</taxon>
        <taxon>Asteraceae</taxon>
        <taxon>Asteroideae</taxon>
        <taxon>Heliantheae alliance</taxon>
        <taxon>Heliantheae</taxon>
        <taxon>Helianthus</taxon>
    </lineage>
</organism>